<comment type="caution">
    <text evidence="1">The sequence shown here is derived from an EMBL/GenBank/DDBJ whole genome shotgun (WGS) entry which is preliminary data.</text>
</comment>
<protein>
    <submittedName>
        <fullName evidence="1">Uncharacterized protein</fullName>
    </submittedName>
</protein>
<proteinExistence type="predicted"/>
<name>A0A0J7ZEM8_STRVR</name>
<accession>A0A0J7ZEM8</accession>
<sequence length="159" mass="16790">MPESALPRSEDAARASGAAMGHALHALTALFGALGEGSHELNITADRTGGKEVTADLTVSAEPGSLRVTDSAEEYSQFFGLLTFALAHHTVHDAVLVATTVDAGLRACGWEVRAGWLHPIDPAELQKAVTSHPADDAAPYVVCHAPELHRPHRTAEERS</sequence>
<evidence type="ECO:0000313" key="2">
    <source>
        <dbReference type="Proteomes" id="UP000037432"/>
    </source>
</evidence>
<dbReference type="Proteomes" id="UP000037432">
    <property type="component" value="Unassembled WGS sequence"/>
</dbReference>
<dbReference type="OrthoDB" id="4201727at2"/>
<dbReference type="EMBL" id="LFNT01000014">
    <property type="protein sequence ID" value="KMS74289.1"/>
    <property type="molecule type" value="Genomic_DNA"/>
</dbReference>
<reference evidence="1 2" key="1">
    <citation type="submission" date="2015-06" db="EMBL/GenBank/DDBJ databases">
        <authorList>
            <person name="Ju K.-S."/>
            <person name="Doroghazi J.R."/>
            <person name="Metcalf W.W."/>
        </authorList>
    </citation>
    <scope>NUCLEOTIDE SEQUENCE [LARGE SCALE GENOMIC DNA]</scope>
    <source>
        <strain evidence="1 2">NRRL 3414</strain>
    </source>
</reference>
<organism evidence="1 2">
    <name type="scientific">Streptomyces viridochromogenes</name>
    <dbReference type="NCBI Taxonomy" id="1938"/>
    <lineage>
        <taxon>Bacteria</taxon>
        <taxon>Bacillati</taxon>
        <taxon>Actinomycetota</taxon>
        <taxon>Actinomycetes</taxon>
        <taxon>Kitasatosporales</taxon>
        <taxon>Streptomycetaceae</taxon>
        <taxon>Streptomyces</taxon>
    </lineage>
</organism>
<evidence type="ECO:0000313" key="1">
    <source>
        <dbReference type="EMBL" id="KMS74289.1"/>
    </source>
</evidence>
<dbReference type="AlphaFoldDB" id="A0A0J7ZEM8"/>
<dbReference type="RefSeq" id="WP_048581771.1">
    <property type="nucleotide sequence ID" value="NZ_LFNT01000014.1"/>
</dbReference>
<dbReference type="PATRIC" id="fig|1938.3.peg.8677"/>
<gene>
    <name evidence="1" type="ORF">ACM01_15455</name>
</gene>